<protein>
    <submittedName>
        <fullName evidence="5">PucR family transcriptional regulator ligand-binding domain-containing protein</fullName>
    </submittedName>
</protein>
<name>A0A9X3I2W7_9ACTN</name>
<dbReference type="PANTHER" id="PTHR33744">
    <property type="entry name" value="CARBOHYDRATE DIACID REGULATOR"/>
    <property type="match status" value="1"/>
</dbReference>
<reference evidence="5" key="1">
    <citation type="submission" date="2022-10" db="EMBL/GenBank/DDBJ databases">
        <title>WGS of marine actinomycetes from Thailand.</title>
        <authorList>
            <person name="Thawai C."/>
        </authorList>
    </citation>
    <scope>NUCLEOTIDE SEQUENCE</scope>
    <source>
        <strain evidence="5">SW21</strain>
    </source>
</reference>
<gene>
    <name evidence="5" type="ORF">OSB52_02925</name>
</gene>
<dbReference type="Gene3D" id="1.10.10.2840">
    <property type="entry name" value="PucR C-terminal helix-turn-helix domain"/>
    <property type="match status" value="1"/>
</dbReference>
<dbReference type="Proteomes" id="UP001143347">
    <property type="component" value="Unassembled WGS sequence"/>
</dbReference>
<evidence type="ECO:0000313" key="6">
    <source>
        <dbReference type="Proteomes" id="UP001143347"/>
    </source>
</evidence>
<feature type="domain" description="PucR C-terminal helix-turn-helix" evidence="3">
    <location>
        <begin position="438"/>
        <end position="494"/>
    </location>
</feature>
<dbReference type="InterPro" id="IPR012914">
    <property type="entry name" value="PucR_dom"/>
</dbReference>
<comment type="similarity">
    <text evidence="1">Belongs to the CdaR family.</text>
</comment>
<evidence type="ECO:0000313" key="5">
    <source>
        <dbReference type="EMBL" id="MCX2963042.1"/>
    </source>
</evidence>
<evidence type="ECO:0000259" key="2">
    <source>
        <dbReference type="Pfam" id="PF07905"/>
    </source>
</evidence>
<dbReference type="Pfam" id="PF13556">
    <property type="entry name" value="HTH_30"/>
    <property type="match status" value="1"/>
</dbReference>
<organism evidence="5 6">
    <name type="scientific">Gordonia aquimaris</name>
    <dbReference type="NCBI Taxonomy" id="2984863"/>
    <lineage>
        <taxon>Bacteria</taxon>
        <taxon>Bacillati</taxon>
        <taxon>Actinomycetota</taxon>
        <taxon>Actinomycetes</taxon>
        <taxon>Mycobacteriales</taxon>
        <taxon>Gordoniaceae</taxon>
        <taxon>Gordonia</taxon>
    </lineage>
</organism>
<comment type="caution">
    <text evidence="5">The sequence shown here is derived from an EMBL/GenBank/DDBJ whole genome shotgun (WGS) entry which is preliminary data.</text>
</comment>
<dbReference type="AlphaFoldDB" id="A0A9X3I2W7"/>
<dbReference type="EMBL" id="JAPKFM010000002">
    <property type="protein sequence ID" value="MCX2963042.1"/>
    <property type="molecule type" value="Genomic_DNA"/>
</dbReference>
<accession>A0A9X3I2W7</accession>
<evidence type="ECO:0000259" key="4">
    <source>
        <dbReference type="Pfam" id="PF17853"/>
    </source>
</evidence>
<proteinExistence type="inferred from homology"/>
<dbReference type="InterPro" id="IPR042070">
    <property type="entry name" value="PucR_C-HTH_sf"/>
</dbReference>
<dbReference type="PANTHER" id="PTHR33744:SF17">
    <property type="entry name" value="CONSERVED PROTEIN"/>
    <property type="match status" value="1"/>
</dbReference>
<dbReference type="InterPro" id="IPR041522">
    <property type="entry name" value="CdaR_GGDEF"/>
</dbReference>
<feature type="domain" description="CdaR GGDEF-like" evidence="4">
    <location>
        <begin position="294"/>
        <end position="390"/>
    </location>
</feature>
<keyword evidence="6" id="KW-1185">Reference proteome</keyword>
<evidence type="ECO:0000256" key="1">
    <source>
        <dbReference type="ARBA" id="ARBA00006754"/>
    </source>
</evidence>
<dbReference type="RefSeq" id="WP_266060087.1">
    <property type="nucleotide sequence ID" value="NZ_JAPKFM010000002.1"/>
</dbReference>
<dbReference type="InterPro" id="IPR051448">
    <property type="entry name" value="CdaR-like_regulators"/>
</dbReference>
<feature type="domain" description="Purine catabolism PurC-like" evidence="2">
    <location>
        <begin position="7"/>
        <end position="123"/>
    </location>
</feature>
<dbReference type="Pfam" id="PF17853">
    <property type="entry name" value="GGDEF_2"/>
    <property type="match status" value="1"/>
</dbReference>
<sequence>MTTVRWLLAQRRLRLTLRGGVAGLDRHVDCVMTSELTQPGEWLSGDEVLLTTGLRLGDPTIWRDYLERLDAVGVAAVGMGVGFEFDAVPAGMASVADELGLPLFEVPLPVPFSAITRAVLDQIAAQRSSRLLAATKAQPKMTRAAASGGSTAVIRELADAVGQKVVLLDTGLAVVANAPGSVSSADLNRLRDLVIRDPASAAAVTVTDDATITVSRVGSGGRTFGHLGTVGRTALDDVARMLVGHAISLLAIEHAKPRQLRRDLVELHTDTLASALDDPTERVGVQRILARAADPSGRVRALALRFGGDDAATRGQRLLIDELDDRWHAVFVHRDGPELMVLLRGDDSTELATTLFAVVNSAGPVGGGVGTVTDVRDVADAVRQARLACRSAAVGQLADLHGTRSLLTVDPVRRALADAHAQRLAPVLNHDAEHGTELRATLLAYLEANGNWGVAAATQGVHRHTLRHRVERIEDLLDVDLADARIRAELLLMLLGAHE</sequence>
<evidence type="ECO:0000259" key="3">
    <source>
        <dbReference type="Pfam" id="PF13556"/>
    </source>
</evidence>
<dbReference type="InterPro" id="IPR025736">
    <property type="entry name" value="PucR_C-HTH_dom"/>
</dbReference>
<dbReference type="Pfam" id="PF07905">
    <property type="entry name" value="PucR"/>
    <property type="match status" value="1"/>
</dbReference>